<dbReference type="GeneID" id="109485920"/>
<dbReference type="PANTHER" id="PTHR35069:SF1">
    <property type="entry name" value="CILIA- AND FLAGELLA-ASSOCIATED PROTEIN 95"/>
    <property type="match status" value="1"/>
</dbReference>
<dbReference type="InterPro" id="IPR027905">
    <property type="entry name" value="CFAP95"/>
</dbReference>
<protein>
    <submittedName>
        <fullName evidence="2">Uncharacterized protein C9orf135 homolog</fullName>
    </submittedName>
</protein>
<dbReference type="PANTHER" id="PTHR35069">
    <property type="entry name" value="PROTEIN C9ORF135"/>
    <property type="match status" value="1"/>
</dbReference>
<gene>
    <name evidence="2" type="primary">LOC109485920</name>
</gene>
<dbReference type="Proteomes" id="UP000515135">
    <property type="component" value="Unplaced"/>
</dbReference>
<evidence type="ECO:0000313" key="1">
    <source>
        <dbReference type="Proteomes" id="UP000515135"/>
    </source>
</evidence>
<dbReference type="OrthoDB" id="309575at2759"/>
<reference evidence="2" key="1">
    <citation type="submission" date="2025-08" db="UniProtKB">
        <authorList>
            <consortium name="RefSeq"/>
        </authorList>
    </citation>
    <scope>IDENTIFICATION</scope>
    <source>
        <tissue evidence="2">Gonad</tissue>
    </source>
</reference>
<proteinExistence type="predicted"/>
<keyword evidence="1" id="KW-1185">Reference proteome</keyword>
<organism evidence="1 2">
    <name type="scientific">Branchiostoma belcheri</name>
    <name type="common">Amphioxus</name>
    <dbReference type="NCBI Taxonomy" id="7741"/>
    <lineage>
        <taxon>Eukaryota</taxon>
        <taxon>Metazoa</taxon>
        <taxon>Chordata</taxon>
        <taxon>Cephalochordata</taxon>
        <taxon>Leptocardii</taxon>
        <taxon>Amphioxiformes</taxon>
        <taxon>Branchiostomatidae</taxon>
        <taxon>Branchiostoma</taxon>
    </lineage>
</organism>
<dbReference type="GO" id="GO:0005886">
    <property type="term" value="C:plasma membrane"/>
    <property type="evidence" value="ECO:0007669"/>
    <property type="project" value="TreeGrafter"/>
</dbReference>
<dbReference type="Pfam" id="PF15139">
    <property type="entry name" value="CFAP95"/>
    <property type="match status" value="1"/>
</dbReference>
<dbReference type="RefSeq" id="XP_019645175.1">
    <property type="nucleotide sequence ID" value="XM_019789616.1"/>
</dbReference>
<dbReference type="KEGG" id="bbel:109485920"/>
<dbReference type="AlphaFoldDB" id="A0A6P4ZVE5"/>
<sequence length="221" mass="25486">MENYDYGMLPNFVERKGSLYLRSDHMDYSPVTLNSNWHQAREAHPKDYDVVNKPPMKNKMHHSTYRRILDVTDGSFPLTTTQFQMGQVKLKKDFEEKVTSKPMGDLATINHLNLDRDTGAPTSGFGAVLPRHQADYGKRHLETTHRADYKAPYPYTPVPEQPPDFPDNSEAYKKCHSQFTDTADYRRWGINTWQDESGMYANSGAKHEIFKPTNTIPSRLT</sequence>
<accession>A0A6P4ZVE5</accession>
<name>A0A6P4ZVE5_BRABE</name>
<evidence type="ECO:0000313" key="2">
    <source>
        <dbReference type="RefSeq" id="XP_019645175.1"/>
    </source>
</evidence>